<accession>A0AAD8M8B3</accession>
<dbReference type="Proteomes" id="UP001237642">
    <property type="component" value="Unassembled WGS sequence"/>
</dbReference>
<comment type="caution">
    <text evidence="1">The sequence shown here is derived from an EMBL/GenBank/DDBJ whole genome shotgun (WGS) entry which is preliminary data.</text>
</comment>
<dbReference type="EMBL" id="JAUIZM010000009">
    <property type="protein sequence ID" value="KAK1363379.1"/>
    <property type="molecule type" value="Genomic_DNA"/>
</dbReference>
<evidence type="ECO:0000313" key="1">
    <source>
        <dbReference type="EMBL" id="KAK1363379.1"/>
    </source>
</evidence>
<dbReference type="AlphaFoldDB" id="A0AAD8M8B3"/>
<name>A0AAD8M8B3_9APIA</name>
<reference evidence="1" key="2">
    <citation type="submission" date="2023-05" db="EMBL/GenBank/DDBJ databases">
        <authorList>
            <person name="Schelkunov M.I."/>
        </authorList>
    </citation>
    <scope>NUCLEOTIDE SEQUENCE</scope>
    <source>
        <strain evidence="1">Hsosn_3</strain>
        <tissue evidence="1">Leaf</tissue>
    </source>
</reference>
<protein>
    <submittedName>
        <fullName evidence="1">Uncharacterized protein</fullName>
    </submittedName>
</protein>
<proteinExistence type="predicted"/>
<reference evidence="1" key="1">
    <citation type="submission" date="2023-02" db="EMBL/GenBank/DDBJ databases">
        <title>Genome of toxic invasive species Heracleum sosnowskyi carries increased number of genes despite the absence of recent whole-genome duplications.</title>
        <authorList>
            <person name="Schelkunov M."/>
            <person name="Shtratnikova V."/>
            <person name="Makarenko M."/>
            <person name="Klepikova A."/>
            <person name="Omelchenko D."/>
            <person name="Novikova G."/>
            <person name="Obukhova E."/>
            <person name="Bogdanov V."/>
            <person name="Penin A."/>
            <person name="Logacheva M."/>
        </authorList>
    </citation>
    <scope>NUCLEOTIDE SEQUENCE</scope>
    <source>
        <strain evidence="1">Hsosn_3</strain>
        <tissue evidence="1">Leaf</tissue>
    </source>
</reference>
<organism evidence="1 2">
    <name type="scientific">Heracleum sosnowskyi</name>
    <dbReference type="NCBI Taxonomy" id="360622"/>
    <lineage>
        <taxon>Eukaryota</taxon>
        <taxon>Viridiplantae</taxon>
        <taxon>Streptophyta</taxon>
        <taxon>Embryophyta</taxon>
        <taxon>Tracheophyta</taxon>
        <taxon>Spermatophyta</taxon>
        <taxon>Magnoliopsida</taxon>
        <taxon>eudicotyledons</taxon>
        <taxon>Gunneridae</taxon>
        <taxon>Pentapetalae</taxon>
        <taxon>asterids</taxon>
        <taxon>campanulids</taxon>
        <taxon>Apiales</taxon>
        <taxon>Apiaceae</taxon>
        <taxon>Apioideae</taxon>
        <taxon>apioid superclade</taxon>
        <taxon>Tordylieae</taxon>
        <taxon>Tordyliinae</taxon>
        <taxon>Heracleum</taxon>
    </lineage>
</organism>
<evidence type="ECO:0000313" key="2">
    <source>
        <dbReference type="Proteomes" id="UP001237642"/>
    </source>
</evidence>
<keyword evidence="2" id="KW-1185">Reference proteome</keyword>
<sequence length="108" mass="12436">MDNITDEEQEAPQSSDIDRELLELNEVIDLIKSNSIEHISELLQPINSNNTNNTCHPSHRRFLRDEFIRIREMTMSGIAPRQILTSLRQSNANLQSISRSIYNAMAKI</sequence>
<gene>
    <name evidence="1" type="ORF">POM88_038940</name>
</gene>